<protein>
    <submittedName>
        <fullName evidence="2">Uncharacterized protein</fullName>
    </submittedName>
</protein>
<feature type="chain" id="PRO_5035284195" evidence="1">
    <location>
        <begin position="29"/>
        <end position="180"/>
    </location>
</feature>
<evidence type="ECO:0000256" key="1">
    <source>
        <dbReference type="SAM" id="SignalP"/>
    </source>
</evidence>
<sequence length="180" mass="19741">MTCRIRSWWAALAGVAILLAATAGTAAAAPRAEPVFRPAAGTPLAAPAKLTHYQAYVLLRAAGIRVVSTGGCARRNRPTCTSLAQVNRVTVLGARMLRRASGCPLTVTGGTEVGHELPYPYRYTHWNGYKLDYDPSTCLNRYVQRSYAYVGGMQWRSASGNVYYRERDHWDVTYFNCGGC</sequence>
<feature type="signal peptide" evidence="1">
    <location>
        <begin position="1"/>
        <end position="28"/>
    </location>
</feature>
<comment type="caution">
    <text evidence="2">The sequence shown here is derived from an EMBL/GenBank/DDBJ whole genome shotgun (WGS) entry which is preliminary data.</text>
</comment>
<organism evidence="2 3">
    <name type="scientific">Pilimelia terevasa</name>
    <dbReference type="NCBI Taxonomy" id="53372"/>
    <lineage>
        <taxon>Bacteria</taxon>
        <taxon>Bacillati</taxon>
        <taxon>Actinomycetota</taxon>
        <taxon>Actinomycetes</taxon>
        <taxon>Micromonosporales</taxon>
        <taxon>Micromonosporaceae</taxon>
        <taxon>Pilimelia</taxon>
    </lineage>
</organism>
<dbReference type="RefSeq" id="WP_189113684.1">
    <property type="nucleotide sequence ID" value="NZ_BMQC01000005.1"/>
</dbReference>
<evidence type="ECO:0000313" key="3">
    <source>
        <dbReference type="Proteomes" id="UP000662200"/>
    </source>
</evidence>
<name>A0A8J3FIE8_9ACTN</name>
<reference evidence="2" key="2">
    <citation type="submission" date="2020-09" db="EMBL/GenBank/DDBJ databases">
        <authorList>
            <person name="Sun Q."/>
            <person name="Ohkuma M."/>
        </authorList>
    </citation>
    <scope>NUCLEOTIDE SEQUENCE</scope>
    <source>
        <strain evidence="2">JCM 3091</strain>
    </source>
</reference>
<gene>
    <name evidence="2" type="ORF">GCM10010124_16940</name>
</gene>
<reference evidence="2" key="1">
    <citation type="journal article" date="2014" name="Int. J. Syst. Evol. Microbiol.">
        <title>Complete genome sequence of Corynebacterium casei LMG S-19264T (=DSM 44701T), isolated from a smear-ripened cheese.</title>
        <authorList>
            <consortium name="US DOE Joint Genome Institute (JGI-PGF)"/>
            <person name="Walter F."/>
            <person name="Albersmeier A."/>
            <person name="Kalinowski J."/>
            <person name="Ruckert C."/>
        </authorList>
    </citation>
    <scope>NUCLEOTIDE SEQUENCE</scope>
    <source>
        <strain evidence="2">JCM 3091</strain>
    </source>
</reference>
<keyword evidence="3" id="KW-1185">Reference proteome</keyword>
<proteinExistence type="predicted"/>
<accession>A0A8J3FIE8</accession>
<dbReference type="Proteomes" id="UP000662200">
    <property type="component" value="Unassembled WGS sequence"/>
</dbReference>
<keyword evidence="1" id="KW-0732">Signal</keyword>
<dbReference type="EMBL" id="BMQC01000005">
    <property type="protein sequence ID" value="GGK25016.1"/>
    <property type="molecule type" value="Genomic_DNA"/>
</dbReference>
<dbReference type="AlphaFoldDB" id="A0A8J3FIE8"/>
<evidence type="ECO:0000313" key="2">
    <source>
        <dbReference type="EMBL" id="GGK25016.1"/>
    </source>
</evidence>